<protein>
    <submittedName>
        <fullName evidence="2">Uncharacterized protein</fullName>
    </submittedName>
</protein>
<feature type="region of interest" description="Disordered" evidence="1">
    <location>
        <begin position="452"/>
        <end position="539"/>
    </location>
</feature>
<sequence>MNASRPLRSSPLAGPSISSEGAIQEGSERPRPLRISSTPNLRSSVSNSSDIPPLFANSKVQSQELAMKAKPKPKPPRKQSAPPAFIPVAMPSSVNPPTRPPRSKFRDSTRTIVIPSPAADPPQFSRPRHRPSKSVPSVNWLTSNTFDEVPRFTRLGLSAPHVVLPMSAKKAHKRGNSLQCSQTESRSQSSALHVLFPVNRKRVSDATISTIRPATREGSSDGSEEYPEKAVLEQVPKPEALTFPDVRQSGYFDEEGAQYVMSHGRITSLLSPGSMELEFGIITEEGEDKGIILVSPLPVDVDLDTPLVESRHSRSLSESSVRSVSAVRARKNSAASRHKKVIRPSKSTTSVKAHERMVSNADSVLFASIPITRGKHTKGLSFLSLSSDGSEHDILEDDIPPVPAIPEYIHAHKRSIDTFSVCSDELRDAEELLMDVLAPTNPVRKPRPTFIPLPGNGYNLPAQSELITTPKPTRSRSEKARSFWPPSVIAPPPSSTLPSPPSSPSASSPVSPTSPASPVTPNVQLPALPTPTRPRSRSKVDDAMVLLGLNGALYTPTPVAPTAQDFPSPPLGKSQSKRFRNTMEFDRPFYWILLEGS</sequence>
<feature type="region of interest" description="Disordered" evidence="1">
    <location>
        <begin position="1"/>
        <end position="139"/>
    </location>
</feature>
<dbReference type="EMBL" id="JAYKXP010000001">
    <property type="protein sequence ID" value="KAK7062793.1"/>
    <property type="molecule type" value="Genomic_DNA"/>
</dbReference>
<feature type="compositionally biased region" description="Low complexity" evidence="1">
    <location>
        <begin position="504"/>
        <end position="521"/>
    </location>
</feature>
<feature type="compositionally biased region" description="Polar residues" evidence="1">
    <location>
        <begin position="35"/>
        <end position="50"/>
    </location>
</feature>
<evidence type="ECO:0000313" key="3">
    <source>
        <dbReference type="Proteomes" id="UP001383192"/>
    </source>
</evidence>
<gene>
    <name evidence="2" type="ORF">VNI00_000283</name>
</gene>
<accession>A0AAW0EDW0</accession>
<feature type="compositionally biased region" description="Pro residues" evidence="1">
    <location>
        <begin position="488"/>
        <end position="503"/>
    </location>
</feature>
<feature type="compositionally biased region" description="Polar residues" evidence="1">
    <location>
        <begin position="461"/>
        <end position="472"/>
    </location>
</feature>
<dbReference type="Proteomes" id="UP001383192">
    <property type="component" value="Unassembled WGS sequence"/>
</dbReference>
<comment type="caution">
    <text evidence="2">The sequence shown here is derived from an EMBL/GenBank/DDBJ whole genome shotgun (WGS) entry which is preliminary data.</text>
</comment>
<evidence type="ECO:0000256" key="1">
    <source>
        <dbReference type="SAM" id="MobiDB-lite"/>
    </source>
</evidence>
<evidence type="ECO:0000313" key="2">
    <source>
        <dbReference type="EMBL" id="KAK7062793.1"/>
    </source>
</evidence>
<name>A0AAW0EDW0_9AGAR</name>
<proteinExistence type="predicted"/>
<reference evidence="2 3" key="1">
    <citation type="submission" date="2024-01" db="EMBL/GenBank/DDBJ databases">
        <title>A draft genome for a cacao thread blight-causing isolate of Paramarasmius palmivorus.</title>
        <authorList>
            <person name="Baruah I.K."/>
            <person name="Bukari Y."/>
            <person name="Amoako-Attah I."/>
            <person name="Meinhardt L.W."/>
            <person name="Bailey B.A."/>
            <person name="Cohen S.P."/>
        </authorList>
    </citation>
    <scope>NUCLEOTIDE SEQUENCE [LARGE SCALE GENOMIC DNA]</scope>
    <source>
        <strain evidence="2 3">GH-12</strain>
    </source>
</reference>
<organism evidence="2 3">
    <name type="scientific">Paramarasmius palmivorus</name>
    <dbReference type="NCBI Taxonomy" id="297713"/>
    <lineage>
        <taxon>Eukaryota</taxon>
        <taxon>Fungi</taxon>
        <taxon>Dikarya</taxon>
        <taxon>Basidiomycota</taxon>
        <taxon>Agaricomycotina</taxon>
        <taxon>Agaricomycetes</taxon>
        <taxon>Agaricomycetidae</taxon>
        <taxon>Agaricales</taxon>
        <taxon>Marasmiineae</taxon>
        <taxon>Marasmiaceae</taxon>
        <taxon>Paramarasmius</taxon>
    </lineage>
</organism>
<dbReference type="AlphaFoldDB" id="A0AAW0EDW0"/>
<keyword evidence="3" id="KW-1185">Reference proteome</keyword>